<keyword evidence="1" id="KW-0732">Signal</keyword>
<gene>
    <name evidence="2" type="ordered locus">Fphi_0796</name>
</gene>
<feature type="chain" id="PRO_5002756851" description="Bacterial extracellular solute-binding family protein" evidence="1">
    <location>
        <begin position="22"/>
        <end position="340"/>
    </location>
</feature>
<reference evidence="2" key="1">
    <citation type="submission" date="2009-01" db="EMBL/GenBank/DDBJ databases">
        <title>Complete sequence of chromosome of Francisella philomiragia subsp. philomiragia ATCC 25017.</title>
        <authorList>
            <consortium name="US DOE Joint Genome Institute"/>
            <person name="Copeland A."/>
            <person name="Lucas S."/>
            <person name="Lapidus A."/>
            <person name="Barry K."/>
            <person name="Detter J.C."/>
            <person name="Glavina del Rio T."/>
            <person name="Hammon N."/>
            <person name="Israni S."/>
            <person name="Dalin E."/>
            <person name="Tice H."/>
            <person name="Pitluck S."/>
            <person name="Chain P."/>
            <person name="Malfatti S."/>
            <person name="Shin M."/>
            <person name="Vergez L."/>
            <person name="Schmutz J."/>
            <person name="Larimer F."/>
            <person name="Land M."/>
            <person name="Hauser L."/>
            <person name="Richardson P."/>
        </authorList>
    </citation>
    <scope>NUCLEOTIDE SEQUENCE</scope>
    <source>
        <strain evidence="2">ATCC 25017</strain>
    </source>
</reference>
<evidence type="ECO:0000256" key="1">
    <source>
        <dbReference type="SAM" id="SignalP"/>
    </source>
</evidence>
<name>B0TWB0_FRAP2</name>
<proteinExistence type="predicted"/>
<dbReference type="EMBL" id="CP000937">
    <property type="protein sequence ID" value="ABZ87018.1"/>
    <property type="molecule type" value="Genomic_DNA"/>
</dbReference>
<dbReference type="HOGENOM" id="CLU_815736_0_0_6"/>
<evidence type="ECO:0008006" key="3">
    <source>
        <dbReference type="Google" id="ProtNLM"/>
    </source>
</evidence>
<dbReference type="KEGG" id="fph:Fphi_0796"/>
<protein>
    <recommendedName>
        <fullName evidence="3">Bacterial extracellular solute-binding family protein</fullName>
    </recommendedName>
</protein>
<feature type="signal peptide" evidence="1">
    <location>
        <begin position="1"/>
        <end position="21"/>
    </location>
</feature>
<evidence type="ECO:0000313" key="2">
    <source>
        <dbReference type="EMBL" id="ABZ87018.1"/>
    </source>
</evidence>
<organism evidence="2">
    <name type="scientific">Francisella philomiragia subsp. philomiragia (strain ATCC 25017 / CCUG 19701 / FSC 153 / O#319-036)</name>
    <dbReference type="NCBI Taxonomy" id="484022"/>
    <lineage>
        <taxon>Bacteria</taxon>
        <taxon>Pseudomonadati</taxon>
        <taxon>Pseudomonadota</taxon>
        <taxon>Gammaproteobacteria</taxon>
        <taxon>Thiotrichales</taxon>
        <taxon>Francisellaceae</taxon>
        <taxon>Francisella</taxon>
    </lineage>
</organism>
<accession>B0TWB0</accession>
<dbReference type="AlphaFoldDB" id="B0TWB0"/>
<sequence length="340" mass="40032">MNIRKALILLSVIFSFQIAQSNDTVNLLMWWDKPLSLYLEKEVKTRCQVDLAYQGYVASDQFLYDFQIEDWDIIVFESTIFDLVKDKLLEKNINIKNNLMKEYPLFIRNQLNKQLGSSERDYNNLTFFSINNIVIVYDSKKISISDDTDIKSIINQLADTGKELVLLDDPNIINAILKVEGYNKMSLSSFETLFDYKNIIIQNYINGYENVGVMITWSSFALQYIIDAKDRGFEFELFEIPKYRFTTSTYIVQLRSNKSVNCVMNFMTSKDFMSKSSNLVFDFTPYANYEVVKNKRFYQLYKNFYKLGSKNDLKWVYQFSDLEESLYDSWGQILTMKKGV</sequence>